<comment type="caution">
    <text evidence="4">The sequence shown here is derived from an EMBL/GenBank/DDBJ whole genome shotgun (WGS) entry which is preliminary data.</text>
</comment>
<dbReference type="InterPro" id="IPR000953">
    <property type="entry name" value="Chromo/chromo_shadow_dom"/>
</dbReference>
<reference evidence="4" key="1">
    <citation type="journal article" date="2023" name="Mol. Phylogenet. Evol.">
        <title>Genome-scale phylogeny and comparative genomics of the fungal order Sordariales.</title>
        <authorList>
            <person name="Hensen N."/>
            <person name="Bonometti L."/>
            <person name="Westerberg I."/>
            <person name="Brannstrom I.O."/>
            <person name="Guillou S."/>
            <person name="Cros-Aarteil S."/>
            <person name="Calhoun S."/>
            <person name="Haridas S."/>
            <person name="Kuo A."/>
            <person name="Mondo S."/>
            <person name="Pangilinan J."/>
            <person name="Riley R."/>
            <person name="LaButti K."/>
            <person name="Andreopoulos B."/>
            <person name="Lipzen A."/>
            <person name="Chen C."/>
            <person name="Yan M."/>
            <person name="Daum C."/>
            <person name="Ng V."/>
            <person name="Clum A."/>
            <person name="Steindorff A."/>
            <person name="Ohm R.A."/>
            <person name="Martin F."/>
            <person name="Silar P."/>
            <person name="Natvig D.O."/>
            <person name="Lalanne C."/>
            <person name="Gautier V."/>
            <person name="Ament-Velasquez S.L."/>
            <person name="Kruys A."/>
            <person name="Hutchinson M.I."/>
            <person name="Powell A.J."/>
            <person name="Barry K."/>
            <person name="Miller A.N."/>
            <person name="Grigoriev I.V."/>
            <person name="Debuchy R."/>
            <person name="Gladieux P."/>
            <person name="Hiltunen Thoren M."/>
            <person name="Johannesson H."/>
        </authorList>
    </citation>
    <scope>NUCLEOTIDE SEQUENCE</scope>
    <source>
        <strain evidence="4">CBS 892.96</strain>
    </source>
</reference>
<dbReference type="InterPro" id="IPR023780">
    <property type="entry name" value="Chromo_domain"/>
</dbReference>
<feature type="domain" description="Chromo" evidence="3">
    <location>
        <begin position="422"/>
        <end position="480"/>
    </location>
</feature>
<dbReference type="AlphaFoldDB" id="A0AAN7A683"/>
<feature type="compositionally biased region" description="Basic and acidic residues" evidence="2">
    <location>
        <begin position="141"/>
        <end position="154"/>
    </location>
</feature>
<feature type="region of interest" description="Disordered" evidence="2">
    <location>
        <begin position="245"/>
        <end position="357"/>
    </location>
</feature>
<feature type="region of interest" description="Disordered" evidence="2">
    <location>
        <begin position="544"/>
        <end position="594"/>
    </location>
</feature>
<feature type="compositionally biased region" description="Polar residues" evidence="2">
    <location>
        <begin position="332"/>
        <end position="352"/>
    </location>
</feature>
<accession>A0AAN7A683</accession>
<sequence length="594" mass="65509">MDIIMEGHNPPARRKTTIEIPLPSIRKYVPGSGPPPPKISLLPPSDSTGYIIDQFVLPTDKEMTPDSRRLIHYHIGFTDLPAAKLLVPCHKVLDYISPRELEDWEYRNAERLAEEKKATQLALREKQMAKKKAAAAAAIAECKRPVDRPPKVKPNESQSPNPTSPANETLSLVQQVAGPSLATPKMRKISMVLETEHTASDLESDEAAIQRQLHADFVDDEVEQLYDAEQEGQWVGTSEAETVDQLVPPPFEPLGAKTSRANSLASSRRSVLPPFSQPALPGRKETPVYPPKPKQASISPPMLGGNIHPAFAAAFREQKAGTKNGAGDSRTSKSTPAKSYTTQQSKISSPTHQPEPLKIAQWTPAAVGRGRLGQSAEPSSATPASKDQAQEVESKKEKKGSKSRKRKAPLLQEEVWDFKELLDDQWIIENGTQVHKYLVLWVGEWPAGQNPTWEPAENIQDKSLIRQYHEKKVSGSVKPPSKKMQKTLHHYLTGKQYTSVAEAFEDGLDVAEPTSYHANDEDMDMDKEEFLVAAVDNLHPQYAKSFHTKKEKEGGSTKSNGKVGGFSASKSGPSLSAFDTSHARYQQSDRGAPR</sequence>
<dbReference type="Proteomes" id="UP001302321">
    <property type="component" value="Unassembled WGS sequence"/>
</dbReference>
<feature type="compositionally biased region" description="Low complexity" evidence="2">
    <location>
        <begin position="259"/>
        <end position="270"/>
    </location>
</feature>
<evidence type="ECO:0000259" key="3">
    <source>
        <dbReference type="PROSITE" id="PS50013"/>
    </source>
</evidence>
<dbReference type="EMBL" id="MU866261">
    <property type="protein sequence ID" value="KAK4174835.1"/>
    <property type="molecule type" value="Genomic_DNA"/>
</dbReference>
<evidence type="ECO:0000256" key="1">
    <source>
        <dbReference type="ARBA" id="ARBA00011353"/>
    </source>
</evidence>
<dbReference type="Gene3D" id="2.40.50.40">
    <property type="match status" value="1"/>
</dbReference>
<organism evidence="4 5">
    <name type="scientific">Triangularia setosa</name>
    <dbReference type="NCBI Taxonomy" id="2587417"/>
    <lineage>
        <taxon>Eukaryota</taxon>
        <taxon>Fungi</taxon>
        <taxon>Dikarya</taxon>
        <taxon>Ascomycota</taxon>
        <taxon>Pezizomycotina</taxon>
        <taxon>Sordariomycetes</taxon>
        <taxon>Sordariomycetidae</taxon>
        <taxon>Sordariales</taxon>
        <taxon>Podosporaceae</taxon>
        <taxon>Triangularia</taxon>
    </lineage>
</organism>
<feature type="region of interest" description="Disordered" evidence="2">
    <location>
        <begin position="140"/>
        <end position="167"/>
    </location>
</feature>
<feature type="region of interest" description="Disordered" evidence="2">
    <location>
        <begin position="370"/>
        <end position="407"/>
    </location>
</feature>
<feature type="compositionally biased region" description="Polar residues" evidence="2">
    <location>
        <begin position="155"/>
        <end position="167"/>
    </location>
</feature>
<comment type="subunit">
    <text evidence="1">Component of the NuA4 histone acetyltransferase complex.</text>
</comment>
<feature type="compositionally biased region" description="Polar residues" evidence="2">
    <location>
        <begin position="376"/>
        <end position="387"/>
    </location>
</feature>
<proteinExistence type="predicted"/>
<dbReference type="GO" id="GO:0006338">
    <property type="term" value="P:chromatin remodeling"/>
    <property type="evidence" value="ECO:0007669"/>
    <property type="project" value="UniProtKB-ARBA"/>
</dbReference>
<evidence type="ECO:0000313" key="4">
    <source>
        <dbReference type="EMBL" id="KAK4174835.1"/>
    </source>
</evidence>
<gene>
    <name evidence="4" type="ORF">QBC36DRAFT_332783</name>
</gene>
<protein>
    <recommendedName>
        <fullName evidence="3">Chromo domain-containing protein</fullName>
    </recommendedName>
</protein>
<feature type="compositionally biased region" description="Polar residues" evidence="2">
    <location>
        <begin position="568"/>
        <end position="594"/>
    </location>
</feature>
<evidence type="ECO:0000256" key="2">
    <source>
        <dbReference type="SAM" id="MobiDB-lite"/>
    </source>
</evidence>
<dbReference type="SUPFAM" id="SSF54160">
    <property type="entry name" value="Chromo domain-like"/>
    <property type="match status" value="1"/>
</dbReference>
<dbReference type="InterPro" id="IPR016197">
    <property type="entry name" value="Chromo-like_dom_sf"/>
</dbReference>
<feature type="compositionally biased region" description="Basic residues" evidence="2">
    <location>
        <begin position="397"/>
        <end position="407"/>
    </location>
</feature>
<keyword evidence="5" id="KW-1185">Reference proteome</keyword>
<dbReference type="PROSITE" id="PS50013">
    <property type="entry name" value="CHROMO_2"/>
    <property type="match status" value="1"/>
</dbReference>
<reference evidence="4" key="2">
    <citation type="submission" date="2023-05" db="EMBL/GenBank/DDBJ databases">
        <authorList>
            <consortium name="Lawrence Berkeley National Laboratory"/>
            <person name="Steindorff A."/>
            <person name="Hensen N."/>
            <person name="Bonometti L."/>
            <person name="Westerberg I."/>
            <person name="Brannstrom I.O."/>
            <person name="Guillou S."/>
            <person name="Cros-Aarteil S."/>
            <person name="Calhoun S."/>
            <person name="Haridas S."/>
            <person name="Kuo A."/>
            <person name="Mondo S."/>
            <person name="Pangilinan J."/>
            <person name="Riley R."/>
            <person name="Labutti K."/>
            <person name="Andreopoulos B."/>
            <person name="Lipzen A."/>
            <person name="Chen C."/>
            <person name="Yanf M."/>
            <person name="Daum C."/>
            <person name="Ng V."/>
            <person name="Clum A."/>
            <person name="Ohm R."/>
            <person name="Martin F."/>
            <person name="Silar P."/>
            <person name="Natvig D."/>
            <person name="Lalanne C."/>
            <person name="Gautier V."/>
            <person name="Ament-Velasquez S.L."/>
            <person name="Kruys A."/>
            <person name="Hutchinson M.I."/>
            <person name="Powell A.J."/>
            <person name="Barry K."/>
            <person name="Miller A.N."/>
            <person name="Grigoriev I.V."/>
            <person name="Debuchy R."/>
            <person name="Gladieux P."/>
            <person name="Thoren M.H."/>
            <person name="Johannesson H."/>
        </authorList>
    </citation>
    <scope>NUCLEOTIDE SEQUENCE</scope>
    <source>
        <strain evidence="4">CBS 892.96</strain>
    </source>
</reference>
<name>A0AAN7A683_9PEZI</name>
<evidence type="ECO:0000313" key="5">
    <source>
        <dbReference type="Proteomes" id="UP001302321"/>
    </source>
</evidence>
<dbReference type="Pfam" id="PF00385">
    <property type="entry name" value="Chromo"/>
    <property type="match status" value="1"/>
</dbReference>
<dbReference type="CDD" id="cd00024">
    <property type="entry name" value="CD_CSD"/>
    <property type="match status" value="1"/>
</dbReference>